<dbReference type="AlphaFoldDB" id="A0A381R2S4"/>
<dbReference type="InterPro" id="IPR029058">
    <property type="entry name" value="AB_hydrolase_fold"/>
</dbReference>
<dbReference type="Gene3D" id="3.40.50.1820">
    <property type="entry name" value="alpha/beta hydrolase"/>
    <property type="match status" value="1"/>
</dbReference>
<name>A0A381R2S4_9ZZZZ</name>
<dbReference type="SUPFAM" id="SSF53474">
    <property type="entry name" value="alpha/beta-Hydrolases"/>
    <property type="match status" value="1"/>
</dbReference>
<accession>A0A381R2S4</accession>
<protein>
    <recommendedName>
        <fullName evidence="2">Serine aminopeptidase S33 domain-containing protein</fullName>
    </recommendedName>
</protein>
<dbReference type="PANTHER" id="PTHR43798:SF33">
    <property type="entry name" value="HYDROLASE, PUTATIVE (AFU_ORTHOLOGUE AFUA_2G14860)-RELATED"/>
    <property type="match status" value="1"/>
</dbReference>
<dbReference type="InterPro" id="IPR004142">
    <property type="entry name" value="NDRG"/>
</dbReference>
<dbReference type="Pfam" id="PF03096">
    <property type="entry name" value="Ndr"/>
    <property type="match status" value="1"/>
</dbReference>
<organism evidence="1">
    <name type="scientific">marine metagenome</name>
    <dbReference type="NCBI Taxonomy" id="408172"/>
    <lineage>
        <taxon>unclassified sequences</taxon>
        <taxon>metagenomes</taxon>
        <taxon>ecological metagenomes</taxon>
    </lineage>
</organism>
<gene>
    <name evidence="1" type="ORF">METZ01_LOCUS38846</name>
</gene>
<proteinExistence type="predicted"/>
<evidence type="ECO:0000313" key="1">
    <source>
        <dbReference type="EMBL" id="SUZ85992.1"/>
    </source>
</evidence>
<sequence>MNPFKKKYTFNSITSDILEVLDKENIKKSHFVGISLGTILIRNFAEKYPTRVISLIMGGAILKLNLRSKILMFLGNSTKSILPYMWIYKILAFIVMPNKNHKESRVLFINEAKKLYQKEFKKWFQLTSELVPLLRVFRQVEIQIPTIYIMGDQDYMFLPSVTKVSSMHKTSELKVINKCGHVVNVEKPGVFNNNMLEFLKRT</sequence>
<dbReference type="InterPro" id="IPR050266">
    <property type="entry name" value="AB_hydrolase_sf"/>
</dbReference>
<dbReference type="GO" id="GO:0016020">
    <property type="term" value="C:membrane"/>
    <property type="evidence" value="ECO:0007669"/>
    <property type="project" value="TreeGrafter"/>
</dbReference>
<evidence type="ECO:0008006" key="2">
    <source>
        <dbReference type="Google" id="ProtNLM"/>
    </source>
</evidence>
<dbReference type="PANTHER" id="PTHR43798">
    <property type="entry name" value="MONOACYLGLYCEROL LIPASE"/>
    <property type="match status" value="1"/>
</dbReference>
<reference evidence="1" key="1">
    <citation type="submission" date="2018-05" db="EMBL/GenBank/DDBJ databases">
        <authorList>
            <person name="Lanie J.A."/>
            <person name="Ng W.-L."/>
            <person name="Kazmierczak K.M."/>
            <person name="Andrzejewski T.M."/>
            <person name="Davidsen T.M."/>
            <person name="Wayne K.J."/>
            <person name="Tettelin H."/>
            <person name="Glass J.I."/>
            <person name="Rusch D."/>
            <person name="Podicherti R."/>
            <person name="Tsui H.-C.T."/>
            <person name="Winkler M.E."/>
        </authorList>
    </citation>
    <scope>NUCLEOTIDE SEQUENCE</scope>
</reference>
<dbReference type="EMBL" id="UINC01001660">
    <property type="protein sequence ID" value="SUZ85992.1"/>
    <property type="molecule type" value="Genomic_DNA"/>
</dbReference>